<dbReference type="GO" id="GO:0016887">
    <property type="term" value="F:ATP hydrolysis activity"/>
    <property type="evidence" value="ECO:0007669"/>
    <property type="project" value="InterPro"/>
</dbReference>
<dbReference type="Pfam" id="PF00005">
    <property type="entry name" value="ABC_tran"/>
    <property type="match status" value="1"/>
</dbReference>
<dbReference type="PROSITE" id="PS00211">
    <property type="entry name" value="ABC_TRANSPORTER_1"/>
    <property type="match status" value="1"/>
</dbReference>
<dbReference type="InterPro" id="IPR017871">
    <property type="entry name" value="ABC_transporter-like_CS"/>
</dbReference>
<evidence type="ECO:0000256" key="8">
    <source>
        <dbReference type="ARBA" id="ARBA00023136"/>
    </source>
</evidence>
<keyword evidence="13" id="KW-1185">Reference proteome</keyword>
<dbReference type="AlphaFoldDB" id="A0A1Z5HVV1"/>
<keyword evidence="5 10" id="KW-0547">Nucleotide-binding</keyword>
<feature type="domain" description="ABC transporter" evidence="11">
    <location>
        <begin position="6"/>
        <end position="241"/>
    </location>
</feature>
<gene>
    <name evidence="12" type="ORF">KKC1_26010</name>
</gene>
<keyword evidence="3 10" id="KW-0813">Transport</keyword>
<dbReference type="InterPro" id="IPR003439">
    <property type="entry name" value="ABC_transporter-like_ATP-bd"/>
</dbReference>
<dbReference type="PANTHER" id="PTHR43553:SF24">
    <property type="entry name" value="ENERGY-COUPLING FACTOR TRANSPORTER ATP-BINDING PROTEIN ECFA1"/>
    <property type="match status" value="1"/>
</dbReference>
<dbReference type="RefSeq" id="WP_088554604.1">
    <property type="nucleotide sequence ID" value="NZ_BDGJ01000142.1"/>
</dbReference>
<dbReference type="GO" id="GO:0006824">
    <property type="term" value="P:cobalt ion transport"/>
    <property type="evidence" value="ECO:0007669"/>
    <property type="project" value="InterPro"/>
</dbReference>
<comment type="similarity">
    <text evidence="2 10">Belongs to the ABC transporter superfamily.</text>
</comment>
<evidence type="ECO:0000256" key="2">
    <source>
        <dbReference type="ARBA" id="ARBA00005417"/>
    </source>
</evidence>
<dbReference type="CDD" id="cd03225">
    <property type="entry name" value="ABC_cobalt_CbiO_domain1"/>
    <property type="match status" value="1"/>
</dbReference>
<dbReference type="InterPro" id="IPR015856">
    <property type="entry name" value="ABC_transpr_CbiO/EcfA_su"/>
</dbReference>
<dbReference type="PANTHER" id="PTHR43553">
    <property type="entry name" value="HEAVY METAL TRANSPORTER"/>
    <property type="match status" value="1"/>
</dbReference>
<protein>
    <recommendedName>
        <fullName evidence="10">ABC transporter ATP-binding protein</fullName>
    </recommendedName>
</protein>
<evidence type="ECO:0000256" key="3">
    <source>
        <dbReference type="ARBA" id="ARBA00022448"/>
    </source>
</evidence>
<evidence type="ECO:0000256" key="7">
    <source>
        <dbReference type="ARBA" id="ARBA00022967"/>
    </source>
</evidence>
<reference evidence="13" key="1">
    <citation type="journal article" date="2017" name="Appl. Environ. Microbiol.">
        <title>Genomic Analysis of Calderihabitans maritimus KKC1, a Thermophilic, Hydrogenogenic, Carboxydotrophic Bacterium Isolated from Marine Sediment.</title>
        <authorList>
            <person name="Omae K."/>
            <person name="Yoneda Y."/>
            <person name="Fukuyama Y."/>
            <person name="Yoshida T."/>
            <person name="Sako Y."/>
        </authorList>
    </citation>
    <scope>NUCLEOTIDE SEQUENCE [LARGE SCALE GENOMIC DNA]</scope>
    <source>
        <strain evidence="13">KKC1</strain>
    </source>
</reference>
<evidence type="ECO:0000256" key="9">
    <source>
        <dbReference type="ARBA" id="ARBA00025157"/>
    </source>
</evidence>
<dbReference type="GO" id="GO:0043190">
    <property type="term" value="C:ATP-binding cassette (ABC) transporter complex"/>
    <property type="evidence" value="ECO:0007669"/>
    <property type="project" value="TreeGrafter"/>
</dbReference>
<dbReference type="GO" id="GO:0005524">
    <property type="term" value="F:ATP binding"/>
    <property type="evidence" value="ECO:0007669"/>
    <property type="project" value="UniProtKB-UniRule"/>
</dbReference>
<organism evidence="12 13">
    <name type="scientific">Calderihabitans maritimus</name>
    <dbReference type="NCBI Taxonomy" id="1246530"/>
    <lineage>
        <taxon>Bacteria</taxon>
        <taxon>Bacillati</taxon>
        <taxon>Bacillota</taxon>
        <taxon>Clostridia</taxon>
        <taxon>Neomoorellales</taxon>
        <taxon>Calderihabitantaceae</taxon>
        <taxon>Calderihabitans</taxon>
    </lineage>
</organism>
<keyword evidence="4 10" id="KW-1003">Cell membrane</keyword>
<dbReference type="PROSITE" id="PS50893">
    <property type="entry name" value="ABC_TRANSPORTER_2"/>
    <property type="match status" value="1"/>
</dbReference>
<dbReference type="FunFam" id="3.40.50.300:FF:000224">
    <property type="entry name" value="Energy-coupling factor transporter ATP-binding protein EcfA"/>
    <property type="match status" value="1"/>
</dbReference>
<accession>A0A1Z5HVV1</accession>
<proteinExistence type="inferred from homology"/>
<dbReference type="InterPro" id="IPR005876">
    <property type="entry name" value="Co_trans_ATP-bd"/>
</dbReference>
<evidence type="ECO:0000313" key="12">
    <source>
        <dbReference type="EMBL" id="GAW93467.1"/>
    </source>
</evidence>
<dbReference type="NCBIfam" id="TIGR01166">
    <property type="entry name" value="cbiO"/>
    <property type="match status" value="1"/>
</dbReference>
<comment type="subcellular location">
    <subcellularLocation>
        <location evidence="1 10">Cell membrane</location>
        <topology evidence="1 10">Peripheral membrane protein</topology>
    </subcellularLocation>
</comment>
<comment type="function">
    <text evidence="9">Probably part of an ABC transporter complex. Responsible for energy coupling to the transport system.</text>
</comment>
<dbReference type="Proteomes" id="UP000197032">
    <property type="component" value="Unassembled WGS sequence"/>
</dbReference>
<dbReference type="Gene3D" id="3.40.50.300">
    <property type="entry name" value="P-loop containing nucleotide triphosphate hydrolases"/>
    <property type="match status" value="1"/>
</dbReference>
<dbReference type="EMBL" id="BDGJ01000142">
    <property type="protein sequence ID" value="GAW93467.1"/>
    <property type="molecule type" value="Genomic_DNA"/>
</dbReference>
<dbReference type="InterPro" id="IPR027417">
    <property type="entry name" value="P-loop_NTPase"/>
</dbReference>
<evidence type="ECO:0000256" key="4">
    <source>
        <dbReference type="ARBA" id="ARBA00022475"/>
    </source>
</evidence>
<evidence type="ECO:0000256" key="5">
    <source>
        <dbReference type="ARBA" id="ARBA00022741"/>
    </source>
</evidence>
<name>A0A1Z5HVV1_9FIRM</name>
<keyword evidence="8 10" id="KW-0472">Membrane</keyword>
<comment type="caution">
    <text evidence="12">The sequence shown here is derived from an EMBL/GenBank/DDBJ whole genome shotgun (WGS) entry which is preliminary data.</text>
</comment>
<evidence type="ECO:0000256" key="10">
    <source>
        <dbReference type="RuleBase" id="RU364103"/>
    </source>
</evidence>
<dbReference type="GO" id="GO:0042626">
    <property type="term" value="F:ATPase-coupled transmembrane transporter activity"/>
    <property type="evidence" value="ECO:0007669"/>
    <property type="project" value="TreeGrafter"/>
</dbReference>
<keyword evidence="7" id="KW-1278">Translocase</keyword>
<dbReference type="InterPro" id="IPR050095">
    <property type="entry name" value="ECF_ABC_transporter_ATP-bd"/>
</dbReference>
<dbReference type="SUPFAM" id="SSF52540">
    <property type="entry name" value="P-loop containing nucleoside triphosphate hydrolases"/>
    <property type="match status" value="1"/>
</dbReference>
<evidence type="ECO:0000256" key="1">
    <source>
        <dbReference type="ARBA" id="ARBA00004202"/>
    </source>
</evidence>
<evidence type="ECO:0000259" key="11">
    <source>
        <dbReference type="PROSITE" id="PS50893"/>
    </source>
</evidence>
<sequence>MKEYILEAHNVYFQYEDGTEALRGISLGIEKGKKTVVLGHNGAGKSTLFLHFNGIYRPERGEIRFAGEKVLYGKSFLKKLRKNVGIVFQDPDTQLFSANVFQEISFGPLNLGLSKKETYEKVFQAMEETGITHLKDRPTHLLSYGEKKRVAIADVLAMDPEVIILDEPTAWLDPISTRQTLKLLDKINAQGKTLLLSTHDVDLAYSWADHIILMKEGEVVGEGTPETVFADENLLQKAGMVRPWILEIYGKLREKGWINGTHFPRTKQELLDLIEFA</sequence>
<evidence type="ECO:0000313" key="13">
    <source>
        <dbReference type="Proteomes" id="UP000197032"/>
    </source>
</evidence>
<evidence type="ECO:0000256" key="6">
    <source>
        <dbReference type="ARBA" id="ARBA00022840"/>
    </source>
</evidence>
<keyword evidence="6 10" id="KW-0067">ATP-binding</keyword>
<dbReference type="InterPro" id="IPR003593">
    <property type="entry name" value="AAA+_ATPase"/>
</dbReference>
<dbReference type="OrthoDB" id="9814634at2"/>
<dbReference type="SMART" id="SM00382">
    <property type="entry name" value="AAA"/>
    <property type="match status" value="1"/>
</dbReference>
<comment type="function">
    <text evidence="10">Part of an ABC transporter complex. Responsible for energy coupling to the transport system.</text>
</comment>